<dbReference type="GO" id="GO:0005829">
    <property type="term" value="C:cytosol"/>
    <property type="evidence" value="ECO:0007669"/>
    <property type="project" value="TreeGrafter"/>
</dbReference>
<keyword evidence="1 10" id="KW-0949">S-adenosyl-L-methionine</keyword>
<feature type="active site" description="Proton acceptor; for processing activity" evidence="10">
    <location>
        <position position="68"/>
    </location>
</feature>
<dbReference type="InterPro" id="IPR016067">
    <property type="entry name" value="S-AdoMet_deCO2ase_core"/>
</dbReference>
<comment type="similarity">
    <text evidence="10">Belongs to the prokaryotic AdoMetDC family. Type 1 subfamily.</text>
</comment>
<dbReference type="EMBL" id="CP016761">
    <property type="protein sequence ID" value="ANX11736.1"/>
    <property type="molecule type" value="Genomic_DNA"/>
</dbReference>
<evidence type="ECO:0000256" key="5">
    <source>
        <dbReference type="ARBA" id="ARBA00023115"/>
    </source>
</evidence>
<dbReference type="UniPathway" id="UPA00331">
    <property type="reaction ID" value="UER00451"/>
</dbReference>
<dbReference type="PANTHER" id="PTHR33866">
    <property type="entry name" value="S-ADENOSYLMETHIONINE DECARBOXYLASE PROENZYME"/>
    <property type="match status" value="1"/>
</dbReference>
<dbReference type="NCBIfam" id="TIGR03330">
    <property type="entry name" value="SAM_DCase_Bsu"/>
    <property type="match status" value="1"/>
</dbReference>
<keyword evidence="6 10" id="KW-0865">Zymogen</keyword>
<dbReference type="Pfam" id="PF02675">
    <property type="entry name" value="AdoMet_dc"/>
    <property type="match status" value="1"/>
</dbReference>
<comment type="pathway">
    <text evidence="10">Amine and polyamine biosynthesis; S-adenosylmethioninamine biosynthesis; S-adenosylmethioninamine from S-adenosyl-L-methionine: step 1/1.</text>
</comment>
<comment type="cofactor">
    <cofactor evidence="10">
        <name>pyruvate</name>
        <dbReference type="ChEBI" id="CHEBI:15361"/>
    </cofactor>
    <text evidence="10">Binds 1 pyruvoyl group covalently per subunit.</text>
</comment>
<keyword evidence="12" id="KW-1185">Reference proteome</keyword>
<dbReference type="KEGG" id="far:ABE41_006920"/>
<accession>A0A1B1Z2P5</accession>
<dbReference type="PANTHER" id="PTHR33866:SF2">
    <property type="entry name" value="S-ADENOSYLMETHIONINE DECARBOXYLASE PROENZYME"/>
    <property type="match status" value="1"/>
</dbReference>
<dbReference type="AlphaFoldDB" id="A0A1B1Z2P5"/>
<dbReference type="OrthoDB" id="9793120at2"/>
<evidence type="ECO:0000313" key="12">
    <source>
        <dbReference type="Proteomes" id="UP000077412"/>
    </source>
</evidence>
<comment type="subunit">
    <text evidence="10">Heterotetramer of two alpha and two beta chains arranged as a dimer of alpha/beta heterodimers.</text>
</comment>
<dbReference type="STRING" id="255247.ABE41_006920"/>
<keyword evidence="2 10" id="KW-0210">Decarboxylase</keyword>
<dbReference type="GO" id="GO:0008295">
    <property type="term" value="P:spermidine biosynthetic process"/>
    <property type="evidence" value="ECO:0007669"/>
    <property type="project" value="UniProtKB-UniRule"/>
</dbReference>
<keyword evidence="9 10" id="KW-0670">Pyruvate</keyword>
<dbReference type="InterPro" id="IPR003826">
    <property type="entry name" value="AdoMetDC_fam_prok"/>
</dbReference>
<comment type="caution">
    <text evidence="10">Lacks conserved residue(s) required for the propagation of feature annotation.</text>
</comment>
<evidence type="ECO:0000256" key="10">
    <source>
        <dbReference type="HAMAP-Rule" id="MF_00464"/>
    </source>
</evidence>
<dbReference type="RefSeq" id="WP_066287996.1">
    <property type="nucleotide sequence ID" value="NZ_CP016761.1"/>
</dbReference>
<comment type="PTM">
    <text evidence="10">Is synthesized initially as an inactive proenzyme. Formation of the active enzyme involves a self-maturation process in which the active site pyruvoyl group is generated from an internal serine residue via an autocatalytic post-translational modification. Two non-identical subunits are generated from the proenzyme in this reaction, and the pyruvate is formed at the N-terminus of the alpha chain, which is derived from the carboxyl end of the proenzyme. The post-translation cleavage follows an unusual pathway, termed non-hydrolytic serinolysis, in which the side chain hydroxyl group of the serine supplies its oxygen atom to form the C-terminus of the beta chain, while the remainder of the serine residue undergoes an oxidative deamination to produce ammonia and the pyruvoyl group blocking the N-terminus of the alpha chain.</text>
</comment>
<evidence type="ECO:0000256" key="3">
    <source>
        <dbReference type="ARBA" id="ARBA00022813"/>
    </source>
</evidence>
<evidence type="ECO:0000256" key="9">
    <source>
        <dbReference type="ARBA" id="ARBA00023317"/>
    </source>
</evidence>
<evidence type="ECO:0000256" key="2">
    <source>
        <dbReference type="ARBA" id="ARBA00022793"/>
    </source>
</evidence>
<evidence type="ECO:0000256" key="6">
    <source>
        <dbReference type="ARBA" id="ARBA00023145"/>
    </source>
</evidence>
<feature type="modified residue" description="Pyruvic acid (Ser); by autocatalysis" evidence="10">
    <location>
        <position position="63"/>
    </location>
</feature>
<dbReference type="SUPFAM" id="SSF56276">
    <property type="entry name" value="S-adenosylmethionine decarboxylase"/>
    <property type="match status" value="1"/>
</dbReference>
<organism evidence="11 12">
    <name type="scientific">Fictibacillus arsenicus</name>
    <dbReference type="NCBI Taxonomy" id="255247"/>
    <lineage>
        <taxon>Bacteria</taxon>
        <taxon>Bacillati</taxon>
        <taxon>Bacillota</taxon>
        <taxon>Bacilli</taxon>
        <taxon>Bacillales</taxon>
        <taxon>Fictibacillaceae</taxon>
        <taxon>Fictibacillus</taxon>
    </lineage>
</organism>
<feature type="active site" description="Proton donor; for catalytic activity" evidence="10">
    <location>
        <position position="83"/>
    </location>
</feature>
<sequence length="126" mass="14266">MIIKGNHITIDAFHCDPQILNNENLLEAEMMSIANRLNMTVLNRCFHKFDPYGVTGVLILSTSHMSIHTWPEKGYAALDIYTCGKMHPSLEVKNILSFLSAEYGIVYDLLRGEKEISQPVTSIIRL</sequence>
<name>A0A1B1Z2P5_9BACL</name>
<evidence type="ECO:0000256" key="8">
    <source>
        <dbReference type="ARBA" id="ARBA00023270"/>
    </source>
</evidence>
<dbReference type="InterPro" id="IPR017716">
    <property type="entry name" value="S-AdoMet_deCOase_pro-enz"/>
</dbReference>
<keyword evidence="8 10" id="KW-0704">Schiff base</keyword>
<keyword evidence="7 10" id="KW-0456">Lyase</keyword>
<evidence type="ECO:0000256" key="4">
    <source>
        <dbReference type="ARBA" id="ARBA00023066"/>
    </source>
</evidence>
<proteinExistence type="inferred from homology"/>
<dbReference type="Gene3D" id="3.60.90.10">
    <property type="entry name" value="S-adenosylmethionine decarboxylase"/>
    <property type="match status" value="1"/>
</dbReference>
<protein>
    <recommendedName>
        <fullName evidence="10">S-adenosylmethionine decarboxylase proenzyme</fullName>
        <shortName evidence="10">AdoMetDC</shortName>
        <shortName evidence="10">SAMDC</shortName>
        <ecNumber evidence="10">4.1.1.50</ecNumber>
    </recommendedName>
    <component>
        <recommendedName>
            <fullName evidence="10">S-adenosylmethionine decarboxylase beta chain</fullName>
        </recommendedName>
    </component>
    <component>
        <recommendedName>
            <fullName evidence="10">S-adenosylmethionine decarboxylase alpha chain</fullName>
        </recommendedName>
    </component>
</protein>
<dbReference type="HAMAP" id="MF_00464">
    <property type="entry name" value="AdoMetDC_1"/>
    <property type="match status" value="1"/>
</dbReference>
<evidence type="ECO:0000313" key="11">
    <source>
        <dbReference type="EMBL" id="ANX11736.1"/>
    </source>
</evidence>
<dbReference type="Proteomes" id="UP000077412">
    <property type="component" value="Chromosome"/>
</dbReference>
<keyword evidence="3 10" id="KW-0068">Autocatalytic cleavage</keyword>
<reference evidence="11 12" key="1">
    <citation type="submission" date="2016-08" db="EMBL/GenBank/DDBJ databases">
        <title>Complete genome sequence of Fictibacillus arsenicus G25-54, a strain with toxicity to nematodes and a potential arsenic-resistance activity.</title>
        <authorList>
            <person name="Zheng Z."/>
        </authorList>
    </citation>
    <scope>NUCLEOTIDE SEQUENCE [LARGE SCALE GENOMIC DNA]</scope>
    <source>
        <strain evidence="11 12">G25-54</strain>
    </source>
</reference>
<evidence type="ECO:0000256" key="7">
    <source>
        <dbReference type="ARBA" id="ARBA00023239"/>
    </source>
</evidence>
<feature type="chain" id="PRO_5023391872" description="S-adenosylmethionine decarboxylase alpha chain" evidence="10">
    <location>
        <begin position="63"/>
        <end position="126"/>
    </location>
</feature>
<dbReference type="GO" id="GO:0004014">
    <property type="term" value="F:adenosylmethionine decarboxylase activity"/>
    <property type="evidence" value="ECO:0007669"/>
    <property type="project" value="UniProtKB-UniRule"/>
</dbReference>
<feature type="active site" description="Schiff-base intermediate with substrate; via pyruvic acid" evidence="10">
    <location>
        <position position="63"/>
    </location>
</feature>
<keyword evidence="4 10" id="KW-0745">Spermidine biosynthesis</keyword>
<evidence type="ECO:0000256" key="1">
    <source>
        <dbReference type="ARBA" id="ARBA00022691"/>
    </source>
</evidence>
<comment type="function">
    <text evidence="10">Catalyzes the decarboxylation of S-adenosylmethionine to S-adenosylmethioninamine (dcAdoMet), the propylamine donor required for the synthesis of the polyamines spermine and spermidine from the diamine putrescine.</text>
</comment>
<gene>
    <name evidence="10" type="primary">speH</name>
    <name evidence="11" type="ORF">ABE41_006920</name>
</gene>
<feature type="chain" id="PRO_5023391871" description="S-adenosylmethionine decarboxylase beta chain" evidence="10">
    <location>
        <begin position="1"/>
        <end position="62"/>
    </location>
</feature>
<dbReference type="EC" id="4.1.1.50" evidence="10"/>
<comment type="catalytic activity">
    <reaction evidence="10">
        <text>S-adenosyl-L-methionine + H(+) = S-adenosyl 3-(methylsulfanyl)propylamine + CO2</text>
        <dbReference type="Rhea" id="RHEA:15981"/>
        <dbReference type="ChEBI" id="CHEBI:15378"/>
        <dbReference type="ChEBI" id="CHEBI:16526"/>
        <dbReference type="ChEBI" id="CHEBI:57443"/>
        <dbReference type="ChEBI" id="CHEBI:59789"/>
        <dbReference type="EC" id="4.1.1.50"/>
    </reaction>
</comment>
<keyword evidence="5 10" id="KW-0620">Polyamine biosynthesis</keyword>